<reference evidence="2 3" key="1">
    <citation type="journal article" date="2019" name="Microbiol. Resour. Announc.">
        <title>The Genome Sequence of the Halobacterium salinarum Type Strain Is Closely Related to That of Laboratory Strains NRC-1 and R1.</title>
        <authorList>
            <person name="Pfeiffer F."/>
            <person name="Marchfelder A."/>
            <person name="Habermann B."/>
            <person name="Dyall-Smith M.L."/>
        </authorList>
    </citation>
    <scope>NUCLEOTIDE SEQUENCE [LARGE SCALE GENOMIC DNA]</scope>
    <source>
        <strain evidence="3">ATCC 33171 / DSM 3754 / JCM 8978 / NBRC 102687 / NCIMB 764 / 91-R6</strain>
    </source>
</reference>
<proteinExistence type="predicted"/>
<organism evidence="2 3">
    <name type="scientific">Halobacterium salinarum (strain ATCC 33171 / DSM 3754 / JCM 8978 / NBRC 102687 / NCIMB 764 / 91-R6)</name>
    <dbReference type="NCBI Taxonomy" id="2597657"/>
    <lineage>
        <taxon>Archaea</taxon>
        <taxon>Methanobacteriati</taxon>
        <taxon>Methanobacteriota</taxon>
        <taxon>Stenosarchaea group</taxon>
        <taxon>Halobacteria</taxon>
        <taxon>Halobacteriales</taxon>
        <taxon>Halobacteriaceae</taxon>
        <taxon>Halobacterium</taxon>
    </lineage>
</organism>
<dbReference type="Proteomes" id="UP000296216">
    <property type="component" value="Chromosome"/>
</dbReference>
<evidence type="ECO:0000313" key="3">
    <source>
        <dbReference type="Proteomes" id="UP000296216"/>
    </source>
</evidence>
<evidence type="ECO:0000256" key="1">
    <source>
        <dbReference type="SAM" id="MobiDB-lite"/>
    </source>
</evidence>
<protein>
    <submittedName>
        <fullName evidence="2">Uncharacterized protein</fullName>
    </submittedName>
</protein>
<sequence>MTARRTPACDITDGRLTPAHDVGAVFRSRAAVACAAPAVGGVDDPARPPRGFPGRQGVPPTDEAGR</sequence>
<name>A0A4D6GU01_HALS9</name>
<accession>A0A4D6GU01</accession>
<dbReference type="GeneID" id="41386277"/>
<dbReference type="EMBL" id="CP038631">
    <property type="protein sequence ID" value="QCC45203.1"/>
    <property type="molecule type" value="Genomic_DNA"/>
</dbReference>
<dbReference type="RefSeq" id="WP_136361478.1">
    <property type="nucleotide sequence ID" value="NZ_VRYN01000007.1"/>
</dbReference>
<feature type="region of interest" description="Disordered" evidence="1">
    <location>
        <begin position="39"/>
        <end position="66"/>
    </location>
</feature>
<gene>
    <name evidence="2" type="ORF">HBSAL_07765</name>
</gene>
<evidence type="ECO:0000313" key="2">
    <source>
        <dbReference type="EMBL" id="QCC45203.1"/>
    </source>
</evidence>
<dbReference type="AlphaFoldDB" id="A0A4D6GU01"/>